<keyword evidence="2" id="KW-1185">Reference proteome</keyword>
<evidence type="ECO:0000313" key="2">
    <source>
        <dbReference type="Proteomes" id="UP000316621"/>
    </source>
</evidence>
<gene>
    <name evidence="1" type="ORF">C5167_049563</name>
</gene>
<protein>
    <submittedName>
        <fullName evidence="1">Uncharacterized protein</fullName>
    </submittedName>
</protein>
<evidence type="ECO:0000313" key="1">
    <source>
        <dbReference type="EMBL" id="RZC74082.1"/>
    </source>
</evidence>
<sequence length="261" mass="29219">MCSYALIATESTQLTDSARSPNFSSDQDNEVNHTVLSPPLGFIDLGECYDNQSADAVSPLLGKPKEVNDRLDFNIHVAAADIMGKGTKDSDNPIFEPTVSHIPEDARKDYAHERIQQVDFGQMCDLYFNAERFSASECLGELPPMDVKSMDAFVDGYSNFLPRLTLFTLNRLKAAKLSLLLEEVIDHRDLLITQIEDLKNQIAIGTISFSEEIERLHRQLTLSQESTAAAELARDETMKARELAEQAQSLWILLPRGRLQT</sequence>
<organism evidence="1 2">
    <name type="scientific">Papaver somniferum</name>
    <name type="common">Opium poppy</name>
    <dbReference type="NCBI Taxonomy" id="3469"/>
    <lineage>
        <taxon>Eukaryota</taxon>
        <taxon>Viridiplantae</taxon>
        <taxon>Streptophyta</taxon>
        <taxon>Embryophyta</taxon>
        <taxon>Tracheophyta</taxon>
        <taxon>Spermatophyta</taxon>
        <taxon>Magnoliopsida</taxon>
        <taxon>Ranunculales</taxon>
        <taxon>Papaveraceae</taxon>
        <taxon>Papaveroideae</taxon>
        <taxon>Papaver</taxon>
    </lineage>
</organism>
<dbReference type="EMBL" id="CM010722">
    <property type="protein sequence ID" value="RZC74082.1"/>
    <property type="molecule type" value="Genomic_DNA"/>
</dbReference>
<dbReference type="Proteomes" id="UP000316621">
    <property type="component" value="Chromosome 8"/>
</dbReference>
<accession>A0A4Y7KNX2</accession>
<name>A0A4Y7KNX2_PAPSO</name>
<dbReference type="AlphaFoldDB" id="A0A4Y7KNX2"/>
<reference evidence="1 2" key="1">
    <citation type="journal article" date="2018" name="Science">
        <title>The opium poppy genome and morphinan production.</title>
        <authorList>
            <person name="Guo L."/>
            <person name="Winzer T."/>
            <person name="Yang X."/>
            <person name="Li Y."/>
            <person name="Ning Z."/>
            <person name="He Z."/>
            <person name="Teodor R."/>
            <person name="Lu Y."/>
            <person name="Bowser T.A."/>
            <person name="Graham I.A."/>
            <person name="Ye K."/>
        </authorList>
    </citation>
    <scope>NUCLEOTIDE SEQUENCE [LARGE SCALE GENOMIC DNA]</scope>
    <source>
        <strain evidence="2">cv. HN1</strain>
        <tissue evidence="1">Leaves</tissue>
    </source>
</reference>
<dbReference type="Gramene" id="RZC74082">
    <property type="protein sequence ID" value="RZC74082"/>
    <property type="gene ID" value="C5167_049563"/>
</dbReference>
<proteinExistence type="predicted"/>